<comment type="caution">
    <text evidence="2">The sequence shown here is derived from an EMBL/GenBank/DDBJ whole genome shotgun (WGS) entry which is preliminary data.</text>
</comment>
<feature type="compositionally biased region" description="Acidic residues" evidence="1">
    <location>
        <begin position="302"/>
        <end position="312"/>
    </location>
</feature>
<feature type="region of interest" description="Disordered" evidence="1">
    <location>
        <begin position="176"/>
        <end position="215"/>
    </location>
</feature>
<dbReference type="GO" id="GO:0032968">
    <property type="term" value="P:positive regulation of transcription elongation by RNA polymerase II"/>
    <property type="evidence" value="ECO:0007669"/>
    <property type="project" value="TreeGrafter"/>
</dbReference>
<dbReference type="GO" id="GO:0016593">
    <property type="term" value="C:Cdc73/Paf1 complex"/>
    <property type="evidence" value="ECO:0007669"/>
    <property type="project" value="InterPro"/>
</dbReference>
<dbReference type="KEGG" id="ota:OT_ostta20g00370"/>
<reference evidence="2 3" key="2">
    <citation type="journal article" date="2014" name="BMC Genomics">
        <title>An improved genome of the model marine alga Ostreococcus tauri unfolds by assessing Illumina de novo assemblies.</title>
        <authorList>
            <person name="Blanc-Mathieu R."/>
            <person name="Verhelst B."/>
            <person name="Derelle E."/>
            <person name="Rombauts S."/>
            <person name="Bouget F.Y."/>
            <person name="Carre I."/>
            <person name="Chateau A."/>
            <person name="Eyre-Walker A."/>
            <person name="Grimsley N."/>
            <person name="Moreau H."/>
            <person name="Piegu B."/>
            <person name="Rivals E."/>
            <person name="Schackwitz W."/>
            <person name="Van de Peer Y."/>
            <person name="Piganeau G."/>
        </authorList>
    </citation>
    <scope>NUCLEOTIDE SEQUENCE [LARGE SCALE GENOMIC DNA]</scope>
    <source>
        <strain evidence="3">OTTH 0595 / CCAP 157/2 / RCC745</strain>
    </source>
</reference>
<sequence>MSRPDVLRAVFGSDSDGSDDDAATHRASTERVKDRALDDDATDAPTARAEEVVIDIPYDPSEGDFEETAVTARRTNVLGIRGDGAWRRDASTAEDADAALNVIRYRIDPVTGEVETNARFVRWGDGTTHLVIGDEHLRVTERATAEGADSVLYARKPGAMEARKRLRTKMTFAPASLESKTHRALSRRVDKAHGSRATRTRQHVSRVDPEREKEAVDAALVKAEREQLALKRKQEKMMRDDRESRHQSMRGYTESYYERRDDGDGGAEDAEKMDADFLEADEDVGGAAERGEDASDAADQGNADDDDDDDDDAAPKERRKRALIVDEDDE</sequence>
<evidence type="ECO:0000313" key="2">
    <source>
        <dbReference type="EMBL" id="CEG00839.1"/>
    </source>
</evidence>
<dbReference type="InParanoid" id="A0A096P9E3"/>
<feature type="compositionally biased region" description="Basic and acidic residues" evidence="1">
    <location>
        <begin position="256"/>
        <end position="275"/>
    </location>
</feature>
<reference evidence="3" key="1">
    <citation type="journal article" date="2006" name="Proc. Natl. Acad. Sci. U.S.A.">
        <title>Genome analysis of the smallest free-living eukaryote Ostreococcus tauri unveils many unique features.</title>
        <authorList>
            <person name="Derelle E."/>
            <person name="Ferraz C."/>
            <person name="Rombauts S."/>
            <person name="Rouze P."/>
            <person name="Worden A.Z."/>
            <person name="Robbens S."/>
            <person name="Partensky F."/>
            <person name="Degroeve S."/>
            <person name="Echeynie S."/>
            <person name="Cooke R."/>
            <person name="Saeys Y."/>
            <person name="Wuyts J."/>
            <person name="Jabbari K."/>
            <person name="Bowler C."/>
            <person name="Panaud O."/>
            <person name="Piegu B."/>
            <person name="Ball S.G."/>
            <person name="Ral J.-P."/>
            <person name="Bouget F.-Y."/>
            <person name="Piganeau G."/>
            <person name="De Baets B."/>
            <person name="Picard A."/>
            <person name="Delseny M."/>
            <person name="Demaille J."/>
            <person name="Van de Peer Y."/>
            <person name="Moreau H."/>
        </authorList>
    </citation>
    <scope>NUCLEOTIDE SEQUENCE [LARGE SCALE GENOMIC DNA]</scope>
    <source>
        <strain evidence="3">OTTH 0595 / CCAP 157/2 / RCC745</strain>
    </source>
</reference>
<name>A0A096P9E3_OSTTA</name>
<evidence type="ECO:0000313" key="3">
    <source>
        <dbReference type="Proteomes" id="UP000009170"/>
    </source>
</evidence>
<protein>
    <submittedName>
        <fullName evidence="2">Leo1-like protein</fullName>
    </submittedName>
</protein>
<dbReference type="EMBL" id="CAID01000020">
    <property type="protein sequence ID" value="CEG00839.1"/>
    <property type="molecule type" value="Genomic_DNA"/>
</dbReference>
<dbReference type="STRING" id="70448.A0A096P9E3"/>
<feature type="compositionally biased region" description="Basic and acidic residues" evidence="1">
    <location>
        <begin position="205"/>
        <end position="215"/>
    </location>
</feature>
<dbReference type="Pfam" id="PF04004">
    <property type="entry name" value="Leo1"/>
    <property type="match status" value="1"/>
</dbReference>
<keyword evidence="3" id="KW-1185">Reference proteome</keyword>
<feature type="compositionally biased region" description="Basic residues" evidence="1">
    <location>
        <begin position="194"/>
        <end position="204"/>
    </location>
</feature>
<organism evidence="2 3">
    <name type="scientific">Ostreococcus tauri</name>
    <name type="common">Marine green alga</name>
    <dbReference type="NCBI Taxonomy" id="70448"/>
    <lineage>
        <taxon>Eukaryota</taxon>
        <taxon>Viridiplantae</taxon>
        <taxon>Chlorophyta</taxon>
        <taxon>Mamiellophyceae</taxon>
        <taxon>Mamiellales</taxon>
        <taxon>Bathycoccaceae</taxon>
        <taxon>Ostreococcus</taxon>
    </lineage>
</organism>
<feature type="region of interest" description="Disordered" evidence="1">
    <location>
        <begin position="231"/>
        <end position="330"/>
    </location>
</feature>
<dbReference type="GO" id="GO:1990269">
    <property type="term" value="F:RNA polymerase II C-terminal domain phosphoserine binding"/>
    <property type="evidence" value="ECO:0007669"/>
    <property type="project" value="TreeGrafter"/>
</dbReference>
<dbReference type="AlphaFoldDB" id="A0A096P9E3"/>
<gene>
    <name evidence="2" type="ORF">OT_ostta20g00370</name>
</gene>
<dbReference type="RefSeq" id="XP_022840615.1">
    <property type="nucleotide sequence ID" value="XM_022983678.1"/>
</dbReference>
<accession>A0A096P9E3</accession>
<feature type="region of interest" description="Disordered" evidence="1">
    <location>
        <begin position="1"/>
        <end position="46"/>
    </location>
</feature>
<dbReference type="OrthoDB" id="498767at2759"/>
<evidence type="ECO:0000256" key="1">
    <source>
        <dbReference type="SAM" id="MobiDB-lite"/>
    </source>
</evidence>
<feature type="compositionally biased region" description="Basic and acidic residues" evidence="1">
    <location>
        <begin position="235"/>
        <end position="246"/>
    </location>
</feature>
<dbReference type="GeneID" id="34946580"/>
<dbReference type="GO" id="GO:0006368">
    <property type="term" value="P:transcription elongation by RNA polymerase II"/>
    <property type="evidence" value="ECO:0007669"/>
    <property type="project" value="InterPro"/>
</dbReference>
<dbReference type="Proteomes" id="UP000009170">
    <property type="component" value="Unassembled WGS sequence"/>
</dbReference>
<dbReference type="PANTHER" id="PTHR23146">
    <property type="entry name" value="LEO1 PROTEIN"/>
    <property type="match status" value="1"/>
</dbReference>
<feature type="compositionally biased region" description="Basic and acidic residues" evidence="1">
    <location>
        <begin position="22"/>
        <end position="38"/>
    </location>
</feature>
<dbReference type="PANTHER" id="PTHR23146:SF0">
    <property type="entry name" value="RNA POLYMERASE-ASSOCIATED PROTEIN LEO1"/>
    <property type="match status" value="1"/>
</dbReference>
<proteinExistence type="predicted"/>
<dbReference type="InterPro" id="IPR007149">
    <property type="entry name" value="Leo1"/>
</dbReference>